<dbReference type="Gene3D" id="2.60.120.560">
    <property type="entry name" value="Exo-inulinase, domain 1"/>
    <property type="match status" value="1"/>
</dbReference>
<evidence type="ECO:0000313" key="2">
    <source>
        <dbReference type="EMBL" id="QNO54576.1"/>
    </source>
</evidence>
<feature type="compositionally biased region" description="Polar residues" evidence="1">
    <location>
        <begin position="71"/>
        <end position="88"/>
    </location>
</feature>
<sequence>MNVFRKNPDENENEIRGNEFDIYANGILLNTVEDTSLSCGMVGLFAADASFSTGPDTVQFDNIKITRSGESKPTPTPGTWTAMNSGTV</sequence>
<evidence type="ECO:0008006" key="3">
    <source>
        <dbReference type="Google" id="ProtNLM"/>
    </source>
</evidence>
<dbReference type="EMBL" id="MT631586">
    <property type="protein sequence ID" value="QNO54576.1"/>
    <property type="molecule type" value="Genomic_DNA"/>
</dbReference>
<accession>A0A7G9Z2U2</accession>
<proteinExistence type="predicted"/>
<name>A0A7G9Z2U2_9EURY</name>
<feature type="region of interest" description="Disordered" evidence="1">
    <location>
        <begin position="67"/>
        <end position="88"/>
    </location>
</feature>
<dbReference type="AlphaFoldDB" id="A0A7G9Z2U2"/>
<gene>
    <name evidence="2" type="ORF">KENJCFKB_00037</name>
</gene>
<evidence type="ECO:0000256" key="1">
    <source>
        <dbReference type="SAM" id="MobiDB-lite"/>
    </source>
</evidence>
<organism evidence="2">
    <name type="scientific">Candidatus Methanophaga sp. ANME-1 ERB7</name>
    <dbReference type="NCBI Taxonomy" id="2759913"/>
    <lineage>
        <taxon>Archaea</taxon>
        <taxon>Methanobacteriati</taxon>
        <taxon>Methanobacteriota</taxon>
        <taxon>Stenosarchaea group</taxon>
        <taxon>Methanomicrobia</taxon>
        <taxon>Candidatus Methanophagales</taxon>
        <taxon>Candidatus Methanophagaceae</taxon>
        <taxon>Candidatus Methanophaga</taxon>
    </lineage>
</organism>
<reference evidence="2" key="1">
    <citation type="submission" date="2020-06" db="EMBL/GenBank/DDBJ databases">
        <title>Unique genomic features of the anaerobic methanotrophic archaea.</title>
        <authorList>
            <person name="Chadwick G.L."/>
            <person name="Skennerton C.T."/>
            <person name="Laso-Perez R."/>
            <person name="Leu A.O."/>
            <person name="Speth D.R."/>
            <person name="Yu H."/>
            <person name="Morgan-Lang C."/>
            <person name="Hatzenpichler R."/>
            <person name="Goudeau D."/>
            <person name="Malmstrom R."/>
            <person name="Brazelton W.J."/>
            <person name="Woyke T."/>
            <person name="Hallam S.J."/>
            <person name="Tyson G.W."/>
            <person name="Wegener G."/>
            <person name="Boetius A."/>
            <person name="Orphan V."/>
        </authorList>
    </citation>
    <scope>NUCLEOTIDE SEQUENCE</scope>
</reference>
<protein>
    <recommendedName>
        <fullName evidence="3">3-keto-disaccharide hydrolase domain-containing protein</fullName>
    </recommendedName>
</protein>